<keyword evidence="9 13" id="KW-1133">Transmembrane helix</keyword>
<accession>A0A1V0GSW2</accession>
<keyword evidence="11 13" id="KW-0472">Membrane</keyword>
<dbReference type="Proteomes" id="UP000191257">
    <property type="component" value="Chromosome"/>
</dbReference>
<evidence type="ECO:0000256" key="6">
    <source>
        <dbReference type="ARBA" id="ARBA00022692"/>
    </source>
</evidence>
<dbReference type="PANTHER" id="PTHR30529:SF1">
    <property type="entry name" value="CYTOCHROME B561 HOMOLOG 2"/>
    <property type="match status" value="1"/>
</dbReference>
<dbReference type="KEGG" id="pye:A6J80_11745"/>
<evidence type="ECO:0000256" key="5">
    <source>
        <dbReference type="ARBA" id="ARBA00022617"/>
    </source>
</evidence>
<evidence type="ECO:0000256" key="3">
    <source>
        <dbReference type="ARBA" id="ARBA00022448"/>
    </source>
</evidence>
<keyword evidence="5" id="KW-0349">Heme</keyword>
<keyword evidence="10" id="KW-0408">Iron</keyword>
<sequence length="191" mass="20828">MPKTSADATLPLRDTQAVYGRVTRVLHWSIAALMAWQFLGMGLRLILGRTPVVSFFVGSHQKVGTVLFLLILARVGWALSNRRNRPDHGAGLLGRAATAGHLALYLAMLIVPTAALLRAWGSERVFAPFGFQVFPAQMPEIGWAVSIGNALHGELAWIMLALIAGHVVMVGLHESMWRDGTLARMAGRRRA</sequence>
<name>A0A1V0GSW2_9RHOB</name>
<dbReference type="GO" id="GO:0046872">
    <property type="term" value="F:metal ion binding"/>
    <property type="evidence" value="ECO:0007669"/>
    <property type="project" value="UniProtKB-KW"/>
</dbReference>
<evidence type="ECO:0000256" key="7">
    <source>
        <dbReference type="ARBA" id="ARBA00022723"/>
    </source>
</evidence>
<evidence type="ECO:0000313" key="16">
    <source>
        <dbReference type="Proteomes" id="UP000191257"/>
    </source>
</evidence>
<dbReference type="AlphaFoldDB" id="A0A1V0GSW2"/>
<evidence type="ECO:0000256" key="11">
    <source>
        <dbReference type="ARBA" id="ARBA00023136"/>
    </source>
</evidence>
<evidence type="ECO:0000256" key="2">
    <source>
        <dbReference type="ARBA" id="ARBA00004651"/>
    </source>
</evidence>
<protein>
    <submittedName>
        <fullName evidence="15">Cytochrome b</fullName>
    </submittedName>
</protein>
<proteinExistence type="inferred from homology"/>
<keyword evidence="16" id="KW-1185">Reference proteome</keyword>
<evidence type="ECO:0000256" key="9">
    <source>
        <dbReference type="ARBA" id="ARBA00022989"/>
    </source>
</evidence>
<comment type="cofactor">
    <cofactor evidence="1">
        <name>heme b</name>
        <dbReference type="ChEBI" id="CHEBI:60344"/>
    </cofactor>
</comment>
<dbReference type="eggNOG" id="COG3038">
    <property type="taxonomic scope" value="Bacteria"/>
</dbReference>
<evidence type="ECO:0000256" key="10">
    <source>
        <dbReference type="ARBA" id="ARBA00023004"/>
    </source>
</evidence>
<evidence type="ECO:0000256" key="8">
    <source>
        <dbReference type="ARBA" id="ARBA00022982"/>
    </source>
</evidence>
<evidence type="ECO:0000256" key="4">
    <source>
        <dbReference type="ARBA" id="ARBA00022475"/>
    </source>
</evidence>
<dbReference type="SUPFAM" id="SSF81342">
    <property type="entry name" value="Transmembrane di-heme cytochromes"/>
    <property type="match status" value="1"/>
</dbReference>
<feature type="transmembrane region" description="Helical" evidence="13">
    <location>
        <begin position="102"/>
        <end position="121"/>
    </location>
</feature>
<keyword evidence="8" id="KW-0249">Electron transport</keyword>
<evidence type="ECO:0000256" key="1">
    <source>
        <dbReference type="ARBA" id="ARBA00001970"/>
    </source>
</evidence>
<dbReference type="GO" id="GO:0009055">
    <property type="term" value="F:electron transfer activity"/>
    <property type="evidence" value="ECO:0007669"/>
    <property type="project" value="InterPro"/>
</dbReference>
<feature type="transmembrane region" description="Helical" evidence="13">
    <location>
        <begin position="155"/>
        <end position="172"/>
    </location>
</feature>
<comment type="subcellular location">
    <subcellularLocation>
        <location evidence="2">Cell membrane</location>
        <topology evidence="2">Multi-pass membrane protein</topology>
    </subcellularLocation>
</comment>
<dbReference type="RefSeq" id="WP_080621622.1">
    <property type="nucleotide sequence ID" value="NZ_CAWMZI010000001.1"/>
</dbReference>
<reference evidence="15" key="1">
    <citation type="submission" date="2017-12" db="EMBL/GenBank/DDBJ databases">
        <title>FDA dAtabase for Regulatory Grade micrObial Sequences (FDA-ARGOS): Supporting development and validation of Infectious Disease Dx tests.</title>
        <authorList>
            <person name="Campos J."/>
            <person name="Goldberg B."/>
            <person name="Tallon L."/>
            <person name="Sadzewicz L."/>
            <person name="Sengamalay N."/>
            <person name="Ott S."/>
            <person name="Godinez A."/>
            <person name="Nagaraj S."/>
            <person name="Vyas G."/>
            <person name="Aluvathingal J."/>
            <person name="Nadendla S."/>
            <person name="Geyer C."/>
            <person name="Nandy P."/>
            <person name="Hobson J."/>
            <person name="Sichtig H."/>
        </authorList>
    </citation>
    <scope>NUCLEOTIDE SEQUENCE</scope>
    <source>
        <strain evidence="15">FDAARGOS_252</strain>
    </source>
</reference>
<feature type="transmembrane region" description="Helical" evidence="13">
    <location>
        <begin position="25"/>
        <end position="43"/>
    </location>
</feature>
<dbReference type="STRING" id="147645.A6J80_11745"/>
<comment type="similarity">
    <text evidence="12">Belongs to the cytochrome b561 family.</text>
</comment>
<keyword evidence="3" id="KW-0813">Transport</keyword>
<feature type="domain" description="Cytochrome b561 bacterial/Ni-hydrogenase" evidence="14">
    <location>
        <begin position="18"/>
        <end position="186"/>
    </location>
</feature>
<feature type="transmembrane region" description="Helical" evidence="13">
    <location>
        <begin position="63"/>
        <end position="81"/>
    </location>
</feature>
<dbReference type="GO" id="GO:0020037">
    <property type="term" value="F:heme binding"/>
    <property type="evidence" value="ECO:0007669"/>
    <property type="project" value="TreeGrafter"/>
</dbReference>
<dbReference type="EMBL" id="CP020442">
    <property type="protein sequence ID" value="ARC36954.1"/>
    <property type="molecule type" value="Genomic_DNA"/>
</dbReference>
<keyword evidence="6 13" id="KW-0812">Transmembrane</keyword>
<dbReference type="InterPro" id="IPR052168">
    <property type="entry name" value="Cytochrome_b561_oxidase"/>
</dbReference>
<dbReference type="PANTHER" id="PTHR30529">
    <property type="entry name" value="CYTOCHROME B561"/>
    <property type="match status" value="1"/>
</dbReference>
<keyword evidence="7" id="KW-0479">Metal-binding</keyword>
<evidence type="ECO:0000259" key="14">
    <source>
        <dbReference type="Pfam" id="PF01292"/>
    </source>
</evidence>
<dbReference type="GO" id="GO:0005886">
    <property type="term" value="C:plasma membrane"/>
    <property type="evidence" value="ECO:0007669"/>
    <property type="project" value="UniProtKB-SubCell"/>
</dbReference>
<evidence type="ECO:0000256" key="12">
    <source>
        <dbReference type="ARBA" id="ARBA00037975"/>
    </source>
</evidence>
<dbReference type="InterPro" id="IPR011577">
    <property type="entry name" value="Cyt_b561_bac/Ni-Hgenase"/>
</dbReference>
<evidence type="ECO:0000256" key="13">
    <source>
        <dbReference type="SAM" id="Phobius"/>
    </source>
</evidence>
<keyword evidence="4" id="KW-1003">Cell membrane</keyword>
<dbReference type="InterPro" id="IPR016174">
    <property type="entry name" value="Di-haem_cyt_TM"/>
</dbReference>
<dbReference type="GO" id="GO:0022904">
    <property type="term" value="P:respiratory electron transport chain"/>
    <property type="evidence" value="ECO:0007669"/>
    <property type="project" value="InterPro"/>
</dbReference>
<evidence type="ECO:0000313" key="15">
    <source>
        <dbReference type="EMBL" id="ARC36954.1"/>
    </source>
</evidence>
<organism evidence="15 16">
    <name type="scientific">Paracoccus yeei</name>
    <dbReference type="NCBI Taxonomy" id="147645"/>
    <lineage>
        <taxon>Bacteria</taxon>
        <taxon>Pseudomonadati</taxon>
        <taxon>Pseudomonadota</taxon>
        <taxon>Alphaproteobacteria</taxon>
        <taxon>Rhodobacterales</taxon>
        <taxon>Paracoccaceae</taxon>
        <taxon>Paracoccus</taxon>
    </lineage>
</organism>
<gene>
    <name evidence="15" type="ORF">A6J80_11745</name>
</gene>
<dbReference type="Pfam" id="PF01292">
    <property type="entry name" value="Ni_hydr_CYTB"/>
    <property type="match status" value="1"/>
</dbReference>